<keyword evidence="1" id="KW-0812">Transmembrane</keyword>
<dbReference type="SUPFAM" id="SSF53448">
    <property type="entry name" value="Nucleotide-diphospho-sugar transferases"/>
    <property type="match status" value="1"/>
</dbReference>
<dbReference type="AlphaFoldDB" id="A0A0R1QQW4"/>
<protein>
    <submittedName>
        <fullName evidence="3">Glycosyl transferase, group 2</fullName>
    </submittedName>
</protein>
<dbReference type="PANTHER" id="PTHR48090">
    <property type="entry name" value="UNDECAPRENYL-PHOSPHATE 4-DEOXY-4-FORMAMIDO-L-ARABINOSE TRANSFERASE-RELATED"/>
    <property type="match status" value="1"/>
</dbReference>
<keyword evidence="1" id="KW-1133">Transmembrane helix</keyword>
<dbReference type="InterPro" id="IPR001173">
    <property type="entry name" value="Glyco_trans_2-like"/>
</dbReference>
<dbReference type="OrthoDB" id="9807778at2"/>
<name>A0A0R1QQW4_9LACO</name>
<dbReference type="PANTHER" id="PTHR48090:SF8">
    <property type="entry name" value="GLYCOSYLTRANSFERASE CSBB-RELATED"/>
    <property type="match status" value="1"/>
</dbReference>
<dbReference type="Pfam" id="PF00535">
    <property type="entry name" value="Glycos_transf_2"/>
    <property type="match status" value="1"/>
</dbReference>
<comment type="caution">
    <text evidence="3">The sequence shown here is derived from an EMBL/GenBank/DDBJ whole genome shotgun (WGS) entry which is preliminary data.</text>
</comment>
<dbReference type="Gene3D" id="3.90.550.10">
    <property type="entry name" value="Spore Coat Polysaccharide Biosynthesis Protein SpsA, Chain A"/>
    <property type="match status" value="1"/>
</dbReference>
<evidence type="ECO:0000313" key="4">
    <source>
        <dbReference type="Proteomes" id="UP000051790"/>
    </source>
</evidence>
<organism evidence="3 4">
    <name type="scientific">Lacticaseibacillus manihotivorans DSM 13343 = JCM 12514</name>
    <dbReference type="NCBI Taxonomy" id="1423769"/>
    <lineage>
        <taxon>Bacteria</taxon>
        <taxon>Bacillati</taxon>
        <taxon>Bacillota</taxon>
        <taxon>Bacilli</taxon>
        <taxon>Lactobacillales</taxon>
        <taxon>Lactobacillaceae</taxon>
        <taxon>Lacticaseibacillus</taxon>
    </lineage>
</organism>
<dbReference type="PATRIC" id="fig|1423769.4.peg.1843"/>
<evidence type="ECO:0000313" key="3">
    <source>
        <dbReference type="EMBL" id="KRL43320.1"/>
    </source>
</evidence>
<dbReference type="InterPro" id="IPR050256">
    <property type="entry name" value="Glycosyltransferase_2"/>
</dbReference>
<feature type="domain" description="Glycosyltransferase 2-like" evidence="2">
    <location>
        <begin position="30"/>
        <end position="170"/>
    </location>
</feature>
<sequence length="331" mass="37522">MFDPKLRRFKRYTPTTHLLGGSILTQTLAIIIPCHNEEENVPLFYQAVQRTFAELPDYKPIFWYINDGSVDRTLAEIQQLQLTDPDVHYIDFSRGFGKEAGMYAGLQHAKADLYTIMDADLQDPPAMLKDMLAGIREGYEMVGAARMDRTGEPALRSFFSNMFYKVINKISKTEIVPGARDFRVMTPKYVNAVLSLSERNRFSKGIFGWIGFKSKYLPYENVEREHGQTSWSFSSLFQYSLDGIIDFSDVPLTVVSWLGLTSCVLSILAMLFIVVRALFWGGSVAGWPSMVSILLLIGGLQLFGTGILGKYIGKIYLEIKNRPIYIVNEIK</sequence>
<gene>
    <name evidence="3" type="ORF">FD01_GL001723</name>
</gene>
<dbReference type="GO" id="GO:0005886">
    <property type="term" value="C:plasma membrane"/>
    <property type="evidence" value="ECO:0007669"/>
    <property type="project" value="TreeGrafter"/>
</dbReference>
<proteinExistence type="predicted"/>
<dbReference type="CDD" id="cd04187">
    <property type="entry name" value="DPM1_like_bac"/>
    <property type="match status" value="1"/>
</dbReference>
<keyword evidence="4" id="KW-1185">Reference proteome</keyword>
<dbReference type="GO" id="GO:0016740">
    <property type="term" value="F:transferase activity"/>
    <property type="evidence" value="ECO:0007669"/>
    <property type="project" value="UniProtKB-KW"/>
</dbReference>
<dbReference type="EMBL" id="AZEU01000202">
    <property type="protein sequence ID" value="KRL43320.1"/>
    <property type="molecule type" value="Genomic_DNA"/>
</dbReference>
<keyword evidence="3" id="KW-0808">Transferase</keyword>
<feature type="transmembrane region" description="Helical" evidence="1">
    <location>
        <begin position="254"/>
        <end position="279"/>
    </location>
</feature>
<dbReference type="InterPro" id="IPR029044">
    <property type="entry name" value="Nucleotide-diphossugar_trans"/>
</dbReference>
<accession>A0A0R1QQW4</accession>
<evidence type="ECO:0000256" key="1">
    <source>
        <dbReference type="SAM" id="Phobius"/>
    </source>
</evidence>
<feature type="transmembrane region" description="Helical" evidence="1">
    <location>
        <begin position="291"/>
        <end position="312"/>
    </location>
</feature>
<keyword evidence="1" id="KW-0472">Membrane</keyword>
<reference evidence="3 4" key="1">
    <citation type="journal article" date="2015" name="Genome Announc.">
        <title>Expanding the biotechnology potential of lactobacilli through comparative genomics of 213 strains and associated genera.</title>
        <authorList>
            <person name="Sun Z."/>
            <person name="Harris H.M."/>
            <person name="McCann A."/>
            <person name="Guo C."/>
            <person name="Argimon S."/>
            <person name="Zhang W."/>
            <person name="Yang X."/>
            <person name="Jeffery I.B."/>
            <person name="Cooney J.C."/>
            <person name="Kagawa T.F."/>
            <person name="Liu W."/>
            <person name="Song Y."/>
            <person name="Salvetti E."/>
            <person name="Wrobel A."/>
            <person name="Rasinkangas P."/>
            <person name="Parkhill J."/>
            <person name="Rea M.C."/>
            <person name="O'Sullivan O."/>
            <person name="Ritari J."/>
            <person name="Douillard F.P."/>
            <person name="Paul Ross R."/>
            <person name="Yang R."/>
            <person name="Briner A.E."/>
            <person name="Felis G.E."/>
            <person name="de Vos W.M."/>
            <person name="Barrangou R."/>
            <person name="Klaenhammer T.R."/>
            <person name="Caufield P.W."/>
            <person name="Cui Y."/>
            <person name="Zhang H."/>
            <person name="O'Toole P.W."/>
        </authorList>
    </citation>
    <scope>NUCLEOTIDE SEQUENCE [LARGE SCALE GENOMIC DNA]</scope>
    <source>
        <strain evidence="3 4">DSM 13343</strain>
    </source>
</reference>
<evidence type="ECO:0000259" key="2">
    <source>
        <dbReference type="Pfam" id="PF00535"/>
    </source>
</evidence>
<dbReference type="Proteomes" id="UP000051790">
    <property type="component" value="Unassembled WGS sequence"/>
</dbReference>